<evidence type="ECO:0000256" key="1">
    <source>
        <dbReference type="ARBA" id="ARBA00006654"/>
    </source>
</evidence>
<evidence type="ECO:0000259" key="2">
    <source>
        <dbReference type="Pfam" id="PF00149"/>
    </source>
</evidence>
<dbReference type="Gene3D" id="3.60.21.10">
    <property type="match status" value="1"/>
</dbReference>
<proteinExistence type="inferred from homology"/>
<evidence type="ECO:0000313" key="4">
    <source>
        <dbReference type="Proteomes" id="UP000001933"/>
    </source>
</evidence>
<dbReference type="InterPro" id="IPR029052">
    <property type="entry name" value="Metallo-depent_PP-like"/>
</dbReference>
<organism evidence="3 4">
    <name type="scientific">Syntrophus aciditrophicus (strain SB)</name>
    <dbReference type="NCBI Taxonomy" id="56780"/>
    <lineage>
        <taxon>Bacteria</taxon>
        <taxon>Pseudomonadati</taxon>
        <taxon>Thermodesulfobacteriota</taxon>
        <taxon>Syntrophia</taxon>
        <taxon>Syntrophales</taxon>
        <taxon>Syntrophaceae</taxon>
        <taxon>Syntrophus</taxon>
    </lineage>
</organism>
<evidence type="ECO:0000313" key="3">
    <source>
        <dbReference type="EMBL" id="ABC78354.1"/>
    </source>
</evidence>
<dbReference type="SUPFAM" id="SSF56300">
    <property type="entry name" value="Metallo-dependent phosphatases"/>
    <property type="match status" value="1"/>
</dbReference>
<dbReference type="KEGG" id="sat:SYN_01244"/>
<keyword evidence="4" id="KW-1185">Reference proteome</keyword>
<reference evidence="3 4" key="1">
    <citation type="journal article" date="2007" name="Proc. Natl. Acad. Sci. U.S.A.">
        <title>The genome of Syntrophus aciditrophicus: life at the thermodynamic limit of microbial growth.</title>
        <authorList>
            <person name="McInerney M.J."/>
            <person name="Rohlin L."/>
            <person name="Mouttaki H."/>
            <person name="Kim U."/>
            <person name="Krupp R.S."/>
            <person name="Rios-Hernandez L."/>
            <person name="Sieber J."/>
            <person name="Struchtemeyer C.G."/>
            <person name="Bhattacharyya A."/>
            <person name="Campbell J.W."/>
            <person name="Gunsalus R.P."/>
        </authorList>
    </citation>
    <scope>NUCLEOTIDE SEQUENCE [LARGE SCALE GENOMIC DNA]</scope>
    <source>
        <strain evidence="3 4">SB</strain>
    </source>
</reference>
<name>Q2LW95_SYNAS</name>
<dbReference type="InterPro" id="IPR004843">
    <property type="entry name" value="Calcineurin-like_PHP"/>
</dbReference>
<dbReference type="PANTHER" id="PTHR37523">
    <property type="entry name" value="METALLOPHOSPHOESTERASE"/>
    <property type="match status" value="1"/>
</dbReference>
<gene>
    <name evidence="3" type="ORF">SYN_01244</name>
</gene>
<comment type="similarity">
    <text evidence="1">Belongs to the 5'-nucleotidase family.</text>
</comment>
<protein>
    <submittedName>
        <fullName evidence="3">Calcineurin-like phosphoesterase</fullName>
    </submittedName>
</protein>
<dbReference type="PROSITE" id="PS00785">
    <property type="entry name" value="5_NUCLEOTIDASE_1"/>
    <property type="match status" value="1"/>
</dbReference>
<dbReference type="Pfam" id="PF00149">
    <property type="entry name" value="Metallophos"/>
    <property type="match status" value="1"/>
</dbReference>
<feature type="domain" description="Calcineurin-like phosphoesterase" evidence="2">
    <location>
        <begin position="8"/>
        <end position="241"/>
    </location>
</feature>
<dbReference type="EMBL" id="CP000252">
    <property type="protein sequence ID" value="ABC78354.1"/>
    <property type="molecule type" value="Genomic_DNA"/>
</dbReference>
<dbReference type="AlphaFoldDB" id="Q2LW95"/>
<dbReference type="GO" id="GO:0016788">
    <property type="term" value="F:hydrolase activity, acting on ester bonds"/>
    <property type="evidence" value="ECO:0007669"/>
    <property type="project" value="InterPro"/>
</dbReference>
<accession>Q2LW95</accession>
<dbReference type="InterPro" id="IPR006146">
    <property type="entry name" value="5'-Nucleotdase_CS"/>
</dbReference>
<dbReference type="GO" id="GO:0000166">
    <property type="term" value="F:nucleotide binding"/>
    <property type="evidence" value="ECO:0007669"/>
    <property type="project" value="InterPro"/>
</dbReference>
<dbReference type="STRING" id="56780.SYN_01244"/>
<dbReference type="InParanoid" id="Q2LW95"/>
<dbReference type="GO" id="GO:0046872">
    <property type="term" value="F:metal ion binding"/>
    <property type="evidence" value="ECO:0007669"/>
    <property type="project" value="InterPro"/>
</dbReference>
<dbReference type="PANTHER" id="PTHR37523:SF1">
    <property type="entry name" value="CALCINEURIN-LIKE PHOSPHOESTERASE DOMAIN-CONTAINING PROTEIN"/>
    <property type="match status" value="1"/>
</dbReference>
<dbReference type="HOGENOM" id="CLU_1007322_0_0_7"/>
<sequence>MIRMARDLRILHTADLHGNLRHYQKLLSLAETEEVNCIVIGGDLLPKGHSLNVLIEVQKKFIVEHLRPLFKKFREVNREKSIYLMMGNDDFAVNMDQLEKMEAEGLIKLLHLRTHPLTDSLSIAGYGCVPPTPFLIKDWERLDCGRAAVPARSYQACSSTPDGIAPIDARDWFLSHNTISEDLDMLARLSDPASTVYVTHSPPFCTALDVLINGRHAGSRSVRRFIEEYAPPLTLHGHIHESYHMTKELANRIGGTLCINAGQTEAILHAVIIDLPGYLVRLARSFP</sequence>
<dbReference type="Proteomes" id="UP000001933">
    <property type="component" value="Chromosome"/>
</dbReference>
<dbReference type="eggNOG" id="COG2129">
    <property type="taxonomic scope" value="Bacteria"/>
</dbReference>